<sequence length="101" mass="11266">MDASDVDPIKGETITSRKWKLANARASLEIPCSYSSPFPFPPPAEEGEPPLLEGELLIRCWGNLKDFKSLRANLVTQPDKMSAGCMSKQISLYQSVRRPQE</sequence>
<proteinExistence type="predicted"/>
<dbReference type="AlphaFoldDB" id="A0A0G4EZG1"/>
<dbReference type="VEuPathDB" id="CryptoDB:Cvel_14292"/>
<evidence type="ECO:0000313" key="1">
    <source>
        <dbReference type="EMBL" id="CEM04393.1"/>
    </source>
</evidence>
<name>A0A0G4EZG1_9ALVE</name>
<dbReference type="EMBL" id="CDMZ01000010">
    <property type="protein sequence ID" value="CEM04393.1"/>
    <property type="molecule type" value="Genomic_DNA"/>
</dbReference>
<accession>A0A0G4EZG1</accession>
<reference evidence="1" key="1">
    <citation type="submission" date="2014-11" db="EMBL/GenBank/DDBJ databases">
        <authorList>
            <person name="Otto D Thomas"/>
            <person name="Naeem Raeece"/>
        </authorList>
    </citation>
    <scope>NUCLEOTIDE SEQUENCE</scope>
</reference>
<organism evidence="1">
    <name type="scientific">Chromera velia CCMP2878</name>
    <dbReference type="NCBI Taxonomy" id="1169474"/>
    <lineage>
        <taxon>Eukaryota</taxon>
        <taxon>Sar</taxon>
        <taxon>Alveolata</taxon>
        <taxon>Colpodellida</taxon>
        <taxon>Chromeraceae</taxon>
        <taxon>Chromera</taxon>
    </lineage>
</organism>
<protein>
    <submittedName>
        <fullName evidence="1">Uncharacterized protein</fullName>
    </submittedName>
</protein>
<gene>
    <name evidence="1" type="ORF">Cvel_14292</name>
</gene>